<dbReference type="InterPro" id="IPR053844">
    <property type="entry name" value="AH_C"/>
</dbReference>
<keyword evidence="3" id="KW-1185">Reference proteome</keyword>
<organism evidence="2 3">
    <name type="scientific">Paraphaeosphaeria sporulosa</name>
    <dbReference type="NCBI Taxonomy" id="1460663"/>
    <lineage>
        <taxon>Eukaryota</taxon>
        <taxon>Fungi</taxon>
        <taxon>Dikarya</taxon>
        <taxon>Ascomycota</taxon>
        <taxon>Pezizomycotina</taxon>
        <taxon>Dothideomycetes</taxon>
        <taxon>Pleosporomycetidae</taxon>
        <taxon>Pleosporales</taxon>
        <taxon>Massarineae</taxon>
        <taxon>Didymosphaeriaceae</taxon>
        <taxon>Paraphaeosphaeria</taxon>
    </lineage>
</organism>
<dbReference type="OrthoDB" id="196847at2759"/>
<name>A0A177C1R6_9PLEO</name>
<dbReference type="Pfam" id="PF21986">
    <property type="entry name" value="AH_C"/>
    <property type="match status" value="1"/>
</dbReference>
<reference evidence="2 3" key="1">
    <citation type="submission" date="2016-05" db="EMBL/GenBank/DDBJ databases">
        <title>Comparative analysis of secretome profiles of manganese(II)-oxidizing ascomycete fungi.</title>
        <authorList>
            <consortium name="DOE Joint Genome Institute"/>
            <person name="Zeiner C.A."/>
            <person name="Purvine S.O."/>
            <person name="Zink E.M."/>
            <person name="Wu S."/>
            <person name="Pasa-Tolic L."/>
            <person name="Chaput D.L."/>
            <person name="Haridas S."/>
            <person name="Grigoriev I.V."/>
            <person name="Santelli C.M."/>
            <person name="Hansel C.M."/>
        </authorList>
    </citation>
    <scope>NUCLEOTIDE SEQUENCE [LARGE SCALE GENOMIC DNA]</scope>
    <source>
        <strain evidence="2 3">AP3s5-JAC2a</strain>
    </source>
</reference>
<keyword evidence="2" id="KW-0378">Hydrolase</keyword>
<dbReference type="InParanoid" id="A0A177C1R6"/>
<dbReference type="Proteomes" id="UP000077069">
    <property type="component" value="Unassembled WGS sequence"/>
</dbReference>
<evidence type="ECO:0000313" key="3">
    <source>
        <dbReference type="Proteomes" id="UP000077069"/>
    </source>
</evidence>
<sequence length="141" mass="15571">MAIAVVGAHLRGFPLNKDLTCRGALFLQLTKTSANYRLFALQNTEPRKPGLRRAIAGESGRPIEVEVWRLPKAQFGEFMDTVKFPLGIGQVELQDHSWIHGFVCEYAALAGTLDITEFGGWRAYTNNLTLPASSGAFRTCD</sequence>
<proteinExistence type="predicted"/>
<dbReference type="Gene3D" id="3.10.490.10">
    <property type="entry name" value="Gamma-glutamyl cyclotransferase-like"/>
    <property type="match status" value="1"/>
</dbReference>
<dbReference type="GO" id="GO:0016787">
    <property type="term" value="F:hydrolase activity"/>
    <property type="evidence" value="ECO:0007669"/>
    <property type="project" value="UniProtKB-KW"/>
</dbReference>
<gene>
    <name evidence="2" type="ORF">CC84DRAFT_1167601</name>
</gene>
<dbReference type="STRING" id="1460663.A0A177C1R6"/>
<dbReference type="AlphaFoldDB" id="A0A177C1R6"/>
<dbReference type="EMBL" id="KV441557">
    <property type="protein sequence ID" value="OAG01386.1"/>
    <property type="molecule type" value="Genomic_DNA"/>
</dbReference>
<accession>A0A177C1R6</accession>
<protein>
    <submittedName>
        <fullName evidence="2">Allophanate hydrolase</fullName>
    </submittedName>
</protein>
<feature type="domain" description="Allophanate hydrolase C-terminal" evidence="1">
    <location>
        <begin position="2"/>
        <end position="125"/>
    </location>
</feature>
<evidence type="ECO:0000313" key="2">
    <source>
        <dbReference type="EMBL" id="OAG01386.1"/>
    </source>
</evidence>
<evidence type="ECO:0000259" key="1">
    <source>
        <dbReference type="Pfam" id="PF21986"/>
    </source>
</evidence>
<dbReference type="GeneID" id="28762700"/>
<dbReference type="RefSeq" id="XP_018031751.1">
    <property type="nucleotide sequence ID" value="XM_018179214.1"/>
</dbReference>